<dbReference type="CDD" id="cd01392">
    <property type="entry name" value="HTH_LacI"/>
    <property type="match status" value="1"/>
</dbReference>
<evidence type="ECO:0000313" key="6">
    <source>
        <dbReference type="Proteomes" id="UP000253383"/>
    </source>
</evidence>
<dbReference type="RefSeq" id="WP_114407728.1">
    <property type="nucleotide sequence ID" value="NZ_QOWE01000016.1"/>
</dbReference>
<gene>
    <name evidence="5" type="ORF">DUE52_19565</name>
</gene>
<keyword evidence="6" id="KW-1185">Reference proteome</keyword>
<dbReference type="GO" id="GO:0003700">
    <property type="term" value="F:DNA-binding transcription factor activity"/>
    <property type="evidence" value="ECO:0007669"/>
    <property type="project" value="TreeGrafter"/>
</dbReference>
<dbReference type="PROSITE" id="PS50932">
    <property type="entry name" value="HTH_LACI_2"/>
    <property type="match status" value="1"/>
</dbReference>
<dbReference type="Proteomes" id="UP000253383">
    <property type="component" value="Unassembled WGS sequence"/>
</dbReference>
<dbReference type="OrthoDB" id="833520at2"/>
<evidence type="ECO:0000256" key="2">
    <source>
        <dbReference type="ARBA" id="ARBA00023125"/>
    </source>
</evidence>
<dbReference type="Pfam" id="PF00356">
    <property type="entry name" value="LacI"/>
    <property type="match status" value="1"/>
</dbReference>
<dbReference type="EMBL" id="QOWE01000016">
    <property type="protein sequence ID" value="RCR67922.1"/>
    <property type="molecule type" value="Genomic_DNA"/>
</dbReference>
<feature type="domain" description="HTH lacI-type" evidence="4">
    <location>
        <begin position="6"/>
        <end position="60"/>
    </location>
</feature>
<dbReference type="SUPFAM" id="SSF53822">
    <property type="entry name" value="Periplasmic binding protein-like I"/>
    <property type="match status" value="1"/>
</dbReference>
<dbReference type="InterPro" id="IPR001761">
    <property type="entry name" value="Peripla_BP/Lac1_sug-bd_dom"/>
</dbReference>
<reference evidence="5 6" key="1">
    <citation type="submission" date="2018-07" db="EMBL/GenBank/DDBJ databases">
        <title>Genome analysis of Larkinella rosea.</title>
        <authorList>
            <person name="Zhou Z."/>
            <person name="Wang G."/>
        </authorList>
    </citation>
    <scope>NUCLEOTIDE SEQUENCE [LARGE SCALE GENOMIC DNA]</scope>
    <source>
        <strain evidence="6">zzj9</strain>
    </source>
</reference>
<accession>A0A368JK72</accession>
<proteinExistence type="predicted"/>
<sequence length="337" mass="37639">MRRHYITIKDIARELAISVSTVSRALRDAYDVNPKTREKVLAKAVELNYKPNFNAIGLVQSQSHHIGVLMPAITNYYFSTVFTGIEQVANANGYNLIVFITNDSAEREQAILQDLSLSSLDGLLVSVSSQADSYAHFEELIRNGIPVVFFDRVADAVLTSKVMQDDYHGAYEATQHLIDQGYRRIAHLAGPDGLTFTHKRRKGYEDALTNSGLSVQFDWIIHSGFSQECGFEDVARLWELAEKPDALFAVNDRKAIGAMLALKERKVQIGKEVGVIGFTNDPMSQIISPTLTTVAEPAFEIGKISCELLLKHMTRKNVEAQEVILPARLIVRESTRR</sequence>
<dbReference type="GO" id="GO:0000976">
    <property type="term" value="F:transcription cis-regulatory region binding"/>
    <property type="evidence" value="ECO:0007669"/>
    <property type="project" value="TreeGrafter"/>
</dbReference>
<organism evidence="5 6">
    <name type="scientific">Larkinella punicea</name>
    <dbReference type="NCBI Taxonomy" id="2315727"/>
    <lineage>
        <taxon>Bacteria</taxon>
        <taxon>Pseudomonadati</taxon>
        <taxon>Bacteroidota</taxon>
        <taxon>Cytophagia</taxon>
        <taxon>Cytophagales</taxon>
        <taxon>Spirosomataceae</taxon>
        <taxon>Larkinella</taxon>
    </lineage>
</organism>
<evidence type="ECO:0000256" key="1">
    <source>
        <dbReference type="ARBA" id="ARBA00023015"/>
    </source>
</evidence>
<dbReference type="Gene3D" id="3.40.50.2300">
    <property type="match status" value="2"/>
</dbReference>
<dbReference type="PANTHER" id="PTHR30146">
    <property type="entry name" value="LACI-RELATED TRANSCRIPTIONAL REPRESSOR"/>
    <property type="match status" value="1"/>
</dbReference>
<dbReference type="InterPro" id="IPR010982">
    <property type="entry name" value="Lambda_DNA-bd_dom_sf"/>
</dbReference>
<comment type="caution">
    <text evidence="5">The sequence shown here is derived from an EMBL/GenBank/DDBJ whole genome shotgun (WGS) entry which is preliminary data.</text>
</comment>
<dbReference type="InterPro" id="IPR000843">
    <property type="entry name" value="HTH_LacI"/>
</dbReference>
<name>A0A368JK72_9BACT</name>
<dbReference type="PANTHER" id="PTHR30146:SF109">
    <property type="entry name" value="HTH-TYPE TRANSCRIPTIONAL REGULATOR GALS"/>
    <property type="match status" value="1"/>
</dbReference>
<evidence type="ECO:0000256" key="3">
    <source>
        <dbReference type="ARBA" id="ARBA00023163"/>
    </source>
</evidence>
<protein>
    <submittedName>
        <fullName evidence="5">LacI family transcriptional regulator</fullName>
    </submittedName>
</protein>
<evidence type="ECO:0000259" key="4">
    <source>
        <dbReference type="PROSITE" id="PS50932"/>
    </source>
</evidence>
<dbReference type="SUPFAM" id="SSF47413">
    <property type="entry name" value="lambda repressor-like DNA-binding domains"/>
    <property type="match status" value="1"/>
</dbReference>
<dbReference type="Pfam" id="PF00532">
    <property type="entry name" value="Peripla_BP_1"/>
    <property type="match status" value="1"/>
</dbReference>
<keyword evidence="3" id="KW-0804">Transcription</keyword>
<dbReference type="InterPro" id="IPR028082">
    <property type="entry name" value="Peripla_BP_I"/>
</dbReference>
<keyword evidence="2" id="KW-0238">DNA-binding</keyword>
<dbReference type="CDD" id="cd06267">
    <property type="entry name" value="PBP1_LacI_sugar_binding-like"/>
    <property type="match status" value="1"/>
</dbReference>
<dbReference type="Gene3D" id="1.10.260.40">
    <property type="entry name" value="lambda repressor-like DNA-binding domains"/>
    <property type="match status" value="1"/>
</dbReference>
<keyword evidence="1" id="KW-0805">Transcription regulation</keyword>
<evidence type="ECO:0000313" key="5">
    <source>
        <dbReference type="EMBL" id="RCR67922.1"/>
    </source>
</evidence>
<dbReference type="AlphaFoldDB" id="A0A368JK72"/>
<dbReference type="SMART" id="SM00354">
    <property type="entry name" value="HTH_LACI"/>
    <property type="match status" value="1"/>
</dbReference>